<dbReference type="PANTHER" id="PTHR43399">
    <property type="entry name" value="SUBTILISIN-RELATED"/>
    <property type="match status" value="1"/>
</dbReference>
<dbReference type="GO" id="GO:0004252">
    <property type="term" value="F:serine-type endopeptidase activity"/>
    <property type="evidence" value="ECO:0007669"/>
    <property type="project" value="UniProtKB-UniRule"/>
</dbReference>
<feature type="compositionally biased region" description="Pro residues" evidence="6">
    <location>
        <begin position="1181"/>
        <end position="1224"/>
    </location>
</feature>
<reference evidence="9 10" key="1">
    <citation type="journal article" date="2023" name="Commun. Biol.">
        <title>Reorganization of the ancestral sex-determining regions during the evolution of trioecy in Pleodorina starrii.</title>
        <authorList>
            <person name="Takahashi K."/>
            <person name="Suzuki S."/>
            <person name="Kawai-Toyooka H."/>
            <person name="Yamamoto K."/>
            <person name="Hamaji T."/>
            <person name="Ootsuki R."/>
            <person name="Yamaguchi H."/>
            <person name="Kawachi M."/>
            <person name="Higashiyama T."/>
            <person name="Nozaki H."/>
        </authorList>
    </citation>
    <scope>NUCLEOTIDE SEQUENCE [LARGE SCALE GENOMIC DNA]</scope>
    <source>
        <strain evidence="9 10">NIES-4479</strain>
    </source>
</reference>
<keyword evidence="7" id="KW-0472">Membrane</keyword>
<feature type="transmembrane region" description="Helical" evidence="7">
    <location>
        <begin position="38"/>
        <end position="57"/>
    </location>
</feature>
<dbReference type="InterPro" id="IPR036852">
    <property type="entry name" value="Peptidase_S8/S53_dom_sf"/>
</dbReference>
<keyword evidence="3 5" id="KW-0378">Hydrolase</keyword>
<evidence type="ECO:0000256" key="4">
    <source>
        <dbReference type="ARBA" id="ARBA00022825"/>
    </source>
</evidence>
<evidence type="ECO:0000256" key="2">
    <source>
        <dbReference type="ARBA" id="ARBA00022670"/>
    </source>
</evidence>
<evidence type="ECO:0000259" key="8">
    <source>
        <dbReference type="Pfam" id="PF00082"/>
    </source>
</evidence>
<evidence type="ECO:0000256" key="3">
    <source>
        <dbReference type="ARBA" id="ARBA00022801"/>
    </source>
</evidence>
<dbReference type="Proteomes" id="UP001165080">
    <property type="component" value="Unassembled WGS sequence"/>
</dbReference>
<keyword evidence="10" id="KW-1185">Reference proteome</keyword>
<evidence type="ECO:0000313" key="10">
    <source>
        <dbReference type="Proteomes" id="UP001165080"/>
    </source>
</evidence>
<keyword evidence="7" id="KW-0812">Transmembrane</keyword>
<organism evidence="9 10">
    <name type="scientific">Pleodorina starrii</name>
    <dbReference type="NCBI Taxonomy" id="330485"/>
    <lineage>
        <taxon>Eukaryota</taxon>
        <taxon>Viridiplantae</taxon>
        <taxon>Chlorophyta</taxon>
        <taxon>core chlorophytes</taxon>
        <taxon>Chlorophyceae</taxon>
        <taxon>CS clade</taxon>
        <taxon>Chlamydomonadales</taxon>
        <taxon>Volvocaceae</taxon>
        <taxon>Pleodorina</taxon>
    </lineage>
</organism>
<dbReference type="SUPFAM" id="SSF52743">
    <property type="entry name" value="Subtilisin-like"/>
    <property type="match status" value="1"/>
</dbReference>
<keyword evidence="4 5" id="KW-0720">Serine protease</keyword>
<dbReference type="InterPro" id="IPR015500">
    <property type="entry name" value="Peptidase_S8_subtilisin-rel"/>
</dbReference>
<gene>
    <name evidence="9" type="primary">PLEST000433</name>
    <name evidence="9" type="ORF">PLESTB_000047600</name>
</gene>
<dbReference type="CDD" id="cd07473">
    <property type="entry name" value="Peptidases_S8_Subtilisin_like"/>
    <property type="match status" value="1"/>
</dbReference>
<dbReference type="InterPro" id="IPR023827">
    <property type="entry name" value="Peptidase_S8_Asp-AS"/>
</dbReference>
<dbReference type="InterPro" id="IPR022398">
    <property type="entry name" value="Peptidase_S8_His-AS"/>
</dbReference>
<feature type="active site" description="Charge relay system" evidence="5">
    <location>
        <position position="285"/>
    </location>
</feature>
<evidence type="ECO:0000313" key="9">
    <source>
        <dbReference type="EMBL" id="GLC47995.1"/>
    </source>
</evidence>
<dbReference type="PRINTS" id="PR00723">
    <property type="entry name" value="SUBTILISIN"/>
</dbReference>
<dbReference type="GO" id="GO:0006508">
    <property type="term" value="P:proteolysis"/>
    <property type="evidence" value="ECO:0007669"/>
    <property type="project" value="UniProtKB-KW"/>
</dbReference>
<keyword evidence="7" id="KW-1133">Transmembrane helix</keyword>
<comment type="caution">
    <text evidence="9">The sequence shown here is derived from an EMBL/GenBank/DDBJ whole genome shotgun (WGS) entry which is preliminary data.</text>
</comment>
<feature type="region of interest" description="Disordered" evidence="6">
    <location>
        <begin position="1114"/>
        <end position="1261"/>
    </location>
</feature>
<feature type="active site" description="Charge relay system" evidence="5">
    <location>
        <position position="480"/>
    </location>
</feature>
<evidence type="ECO:0000256" key="5">
    <source>
        <dbReference type="PROSITE-ProRule" id="PRU01240"/>
    </source>
</evidence>
<sequence>MRAAEAATSATMVSKEQRPPFTEAFYSGWTEWVSKHRVSASLVAIGIMICIVLVAVVPPVCVLRGCGAGSSQEAAGDELPVKRLLVHFDKIGKTVKSKVSPLLYDYFEEIVLSFGVNIVTFKTEKVLSEVQRILEAQKDVLILLRDRPQFRAPTIDPYLGVGLRGPLANGTGRRRGLQGSGTTEPGDELTPEQWSLEKVAARDAWNMSRGERVVVAVIDTGCDLEHPDLKDNLWVNPRETPGNGVDDDRNGFIDDVNGFDFAGPCENSTGPGCGSRPNPQDDKGHGSHCTGIIAAVRNNRVGIVGIAPNVKIMCLKVTPNDGKFYMGPIMQAIDYAINNSAHIISASFGPEKPTIYATAPEIDKEKLRNETALYNLSMVKLKEKNMLLVAAAGNELTNLDTIEHYNPCTLVRSFPNNVICVMATDDQDQRLEAQVGNQALGSNYGVNTVSVGAPGLQILSTVPALDKYRYYRWANMSGSSMATPLVAGAAALVVSVLGSKDGSYYKGDLTKNVLMDSAVYVKDLEVSNSRRISASAAVQVALGRLKGVLRMVPQASFSAEAQSAMMEGFNLTYYSSNTPEPNPASVVDESTMTSRVSRFEGYKRNNGTLVIRASMNLSTPGLYLMRVNTNANPGDLRVFVGQVQLLNLFDSYLIQSDGGWYTFELRYLNPVAPIDVTLTEPNGGGERALGYLSSVFFVSTDTPPRNYYYAPNIALSSTWQVLTRPAPGPLRLSSIQSSALKLDQLYNNSAVLEALSFTSTSSPRLRDALCPNGCVSNGSSGSSSNSSGGNTGGGQLVGMAHTRIRVPDGTSGFLRFKITCELCALYVNGLRVADVYDPVRTLEPATQVTNCVALGPSPGAGGGSLHELLLRFAVGSDTGSLAVAWLPCNDSAAAQPLEPYLMNNLFWKPSSGVAGYVSGMQCDVWLNDKRNGPDKNWLPLIKFRLPTALVQTKVGVARNLSSFLPKDAYVYDRITNGSCNANETAAGSNCSAAAAFALTHILNRGQSLPQVYMRCWTYVNAGFRNGMVQTLKAGEINVYLGAQTVLRSPPTVDIFYPSVAPNATTLGDYFQLLVLEFPSLRSAALIGLNNGSELMAIDMTRTLLPLPLVAGGGGGGGGGGTAAAGRRRRRGLQHSDPGPGSAFGTDPVLRADDDMNVEGLAFQVDGEEGTRRRLQQKRRPPPPPAPAAPPSPPSPPAPPAPPSPPSPPPPPPLPPAPPPPPPQRPVDAATGNVFSPTYLGASPYDPAPDAPQPGSSPGLCGLSYPPDADYNTTTLNLSTVFYNISLTTKPILGTPCNAASAGLSGPMCSQETTSLRIVQVKGWLKVPAADANGPAAGEMRRWTLRVTDDQKQTTAITIGDVTVRNGVEHPSDFSSTSETVLYLPARYGRGGGDGAVFLPAVATARSETVGSQAVFDVSLLTPDTREVLPVDASYWFCR</sequence>
<dbReference type="PROSITE" id="PS51892">
    <property type="entry name" value="SUBTILASE"/>
    <property type="match status" value="1"/>
</dbReference>
<evidence type="ECO:0000256" key="7">
    <source>
        <dbReference type="SAM" id="Phobius"/>
    </source>
</evidence>
<comment type="similarity">
    <text evidence="1 5">Belongs to the peptidase S8 family.</text>
</comment>
<dbReference type="Gene3D" id="3.40.50.200">
    <property type="entry name" value="Peptidase S8/S53 domain"/>
    <property type="match status" value="1"/>
</dbReference>
<evidence type="ECO:0000256" key="1">
    <source>
        <dbReference type="ARBA" id="ARBA00011073"/>
    </source>
</evidence>
<feature type="region of interest" description="Disordered" evidence="6">
    <location>
        <begin position="170"/>
        <end position="191"/>
    </location>
</feature>
<dbReference type="Pfam" id="PF00082">
    <property type="entry name" value="Peptidase_S8"/>
    <property type="match status" value="1"/>
</dbReference>
<dbReference type="EMBL" id="BRXU01000001">
    <property type="protein sequence ID" value="GLC47995.1"/>
    <property type="molecule type" value="Genomic_DNA"/>
</dbReference>
<dbReference type="PROSITE" id="PS00136">
    <property type="entry name" value="SUBTILASE_ASP"/>
    <property type="match status" value="1"/>
</dbReference>
<feature type="domain" description="Peptidase S8/S53" evidence="8">
    <location>
        <begin position="210"/>
        <end position="528"/>
    </location>
</feature>
<dbReference type="InterPro" id="IPR051048">
    <property type="entry name" value="Peptidase_S8/S53_subtilisin"/>
</dbReference>
<protein>
    <recommendedName>
        <fullName evidence="8">Peptidase S8/S53 domain-containing protein</fullName>
    </recommendedName>
</protein>
<dbReference type="InterPro" id="IPR034204">
    <property type="entry name" value="PfSUB1-like_cat_dom"/>
</dbReference>
<name>A0A9W6BA24_9CHLO</name>
<dbReference type="InterPro" id="IPR000209">
    <property type="entry name" value="Peptidase_S8/S53_dom"/>
</dbReference>
<proteinExistence type="inferred from homology"/>
<feature type="active site" description="Charge relay system" evidence="5">
    <location>
        <position position="219"/>
    </location>
</feature>
<dbReference type="PANTHER" id="PTHR43399:SF4">
    <property type="entry name" value="CELL WALL-ASSOCIATED PROTEASE"/>
    <property type="match status" value="1"/>
</dbReference>
<evidence type="ECO:0000256" key="6">
    <source>
        <dbReference type="SAM" id="MobiDB-lite"/>
    </source>
</evidence>
<keyword evidence="2 5" id="KW-0645">Protease</keyword>
<accession>A0A9W6BA24</accession>
<dbReference type="PROSITE" id="PS00137">
    <property type="entry name" value="SUBTILASE_HIS"/>
    <property type="match status" value="1"/>
</dbReference>